<dbReference type="GO" id="GO:0005634">
    <property type="term" value="C:nucleus"/>
    <property type="evidence" value="ECO:0007669"/>
    <property type="project" value="UniProtKB-SubCell"/>
</dbReference>
<evidence type="ECO:0000256" key="2">
    <source>
        <dbReference type="ARBA" id="ARBA00007117"/>
    </source>
</evidence>
<evidence type="ECO:0000256" key="5">
    <source>
        <dbReference type="ARBA" id="ARBA00023163"/>
    </source>
</evidence>
<dbReference type="GO" id="GO:0035267">
    <property type="term" value="C:NuA4 histone acetyltransferase complex"/>
    <property type="evidence" value="ECO:0007669"/>
    <property type="project" value="TreeGrafter"/>
</dbReference>
<dbReference type="GO" id="GO:0006357">
    <property type="term" value="P:regulation of transcription by RNA polymerase II"/>
    <property type="evidence" value="ECO:0007669"/>
    <property type="project" value="TreeGrafter"/>
</dbReference>
<organism evidence="8 9">
    <name type="scientific">Parasitella parasitica</name>
    <dbReference type="NCBI Taxonomy" id="35722"/>
    <lineage>
        <taxon>Eukaryota</taxon>
        <taxon>Fungi</taxon>
        <taxon>Fungi incertae sedis</taxon>
        <taxon>Mucoromycota</taxon>
        <taxon>Mucoromycotina</taxon>
        <taxon>Mucoromycetes</taxon>
        <taxon>Mucorales</taxon>
        <taxon>Mucorineae</taxon>
        <taxon>Mucoraceae</taxon>
        <taxon>Parasitella</taxon>
    </lineage>
</organism>
<dbReference type="AlphaFoldDB" id="A0A0B7N8N0"/>
<dbReference type="EMBL" id="LN730558">
    <property type="protein sequence ID" value="CEP13794.1"/>
    <property type="molecule type" value="Genomic_DNA"/>
</dbReference>
<feature type="compositionally biased region" description="Basic and acidic residues" evidence="7">
    <location>
        <begin position="136"/>
        <end position="153"/>
    </location>
</feature>
<comment type="subcellular location">
    <subcellularLocation>
        <location evidence="1">Nucleus</location>
    </subcellularLocation>
</comment>
<evidence type="ECO:0000256" key="6">
    <source>
        <dbReference type="ARBA" id="ARBA00023242"/>
    </source>
</evidence>
<evidence type="ECO:0000256" key="7">
    <source>
        <dbReference type="SAM" id="MobiDB-lite"/>
    </source>
</evidence>
<sequence length="243" mass="27461">MDTVAESESPYTNNYIDNIVKMENTIMEESNLGEKEWDAGMELALLNAISRCKPVGIHKHFRIISVQRQFNQHSPVPCSIKEIWQRLGDFYGMSALDELEEEDEEQEEEEREEQEKRKGDIKSEFSLPLDDYEQLISEHRQDDQSISSMREESDTTGSPVLPPTKRTRTGKRDSSPANSVADSITSNNTPEPEEGKPSRKSSRANSKSTPEPANRNGGRRAGRSASNASSTNNRGTKRQTKRK</sequence>
<feature type="compositionally biased region" description="Low complexity" evidence="7">
    <location>
        <begin position="223"/>
        <end position="234"/>
    </location>
</feature>
<feature type="compositionally biased region" description="Basic and acidic residues" evidence="7">
    <location>
        <begin position="113"/>
        <end position="123"/>
    </location>
</feature>
<comment type="similarity">
    <text evidence="2">Belongs to the EAF7 family.</text>
</comment>
<protein>
    <recommendedName>
        <fullName evidence="10">Chromatin modification-related protein EAF7</fullName>
    </recommendedName>
</protein>
<feature type="compositionally biased region" description="Acidic residues" evidence="7">
    <location>
        <begin position="98"/>
        <end position="112"/>
    </location>
</feature>
<dbReference type="Pfam" id="PF07904">
    <property type="entry name" value="Eaf7"/>
    <property type="match status" value="1"/>
</dbReference>
<dbReference type="STRING" id="35722.A0A0B7N8N0"/>
<evidence type="ECO:0000256" key="3">
    <source>
        <dbReference type="ARBA" id="ARBA00022853"/>
    </source>
</evidence>
<dbReference type="InterPro" id="IPR012423">
    <property type="entry name" value="Eaf7/MRGBP"/>
</dbReference>
<keyword evidence="9" id="KW-1185">Reference proteome</keyword>
<keyword evidence="4" id="KW-0805">Transcription regulation</keyword>
<accession>A0A0B7N8N0</accession>
<name>A0A0B7N8N0_9FUNG</name>
<feature type="region of interest" description="Disordered" evidence="7">
    <location>
        <begin position="98"/>
        <end position="243"/>
    </location>
</feature>
<dbReference type="PANTHER" id="PTHR13581:SF5">
    <property type="entry name" value="MRG_MORF4L-BINDING PROTEIN"/>
    <property type="match status" value="1"/>
</dbReference>
<dbReference type="PANTHER" id="PTHR13581">
    <property type="entry name" value="MRG-BINDING PROTEIN"/>
    <property type="match status" value="1"/>
</dbReference>
<evidence type="ECO:0000313" key="9">
    <source>
        <dbReference type="Proteomes" id="UP000054107"/>
    </source>
</evidence>
<evidence type="ECO:0000256" key="4">
    <source>
        <dbReference type="ARBA" id="ARBA00023015"/>
    </source>
</evidence>
<evidence type="ECO:0000313" key="8">
    <source>
        <dbReference type="EMBL" id="CEP13794.1"/>
    </source>
</evidence>
<proteinExistence type="inferred from homology"/>
<dbReference type="Proteomes" id="UP000054107">
    <property type="component" value="Unassembled WGS sequence"/>
</dbReference>
<keyword evidence="6" id="KW-0539">Nucleus</keyword>
<evidence type="ECO:0008006" key="10">
    <source>
        <dbReference type="Google" id="ProtNLM"/>
    </source>
</evidence>
<reference evidence="8 9" key="1">
    <citation type="submission" date="2014-09" db="EMBL/GenBank/DDBJ databases">
        <authorList>
            <person name="Ellenberger Sabrina"/>
        </authorList>
    </citation>
    <scope>NUCLEOTIDE SEQUENCE [LARGE SCALE GENOMIC DNA]</scope>
    <source>
        <strain evidence="8 9">CBS 412.66</strain>
    </source>
</reference>
<gene>
    <name evidence="8" type="primary">PARPA_07928.1 scaffold 31073</name>
</gene>
<keyword evidence="3" id="KW-0156">Chromatin regulator</keyword>
<keyword evidence="5" id="KW-0804">Transcription</keyword>
<dbReference type="OrthoDB" id="5595141at2759"/>
<evidence type="ECO:0000256" key="1">
    <source>
        <dbReference type="ARBA" id="ARBA00004123"/>
    </source>
</evidence>
<dbReference type="GO" id="GO:0006325">
    <property type="term" value="P:chromatin organization"/>
    <property type="evidence" value="ECO:0007669"/>
    <property type="project" value="UniProtKB-KW"/>
</dbReference>
<feature type="compositionally biased region" description="Polar residues" evidence="7">
    <location>
        <begin position="175"/>
        <end position="190"/>
    </location>
</feature>